<dbReference type="RefSeq" id="WP_156412756.1">
    <property type="nucleotide sequence ID" value="NZ_CP013189.1"/>
</dbReference>
<dbReference type="KEGG" id="pspi:PS2015_2823"/>
<name>A0A0S2KH58_9GAMM</name>
<keyword evidence="6" id="KW-1185">Reference proteome</keyword>
<dbReference type="OrthoDB" id="9812260at2"/>
<protein>
    <recommendedName>
        <fullName evidence="2">diguanylate cyclase</fullName>
        <ecNumber evidence="2">2.7.7.65</ecNumber>
    </recommendedName>
</protein>
<dbReference type="InterPro" id="IPR029787">
    <property type="entry name" value="Nucleotide_cyclase"/>
</dbReference>
<comment type="cofactor">
    <cofactor evidence="1">
        <name>Mg(2+)</name>
        <dbReference type="ChEBI" id="CHEBI:18420"/>
    </cofactor>
</comment>
<dbReference type="FunFam" id="3.30.70.270:FF:000001">
    <property type="entry name" value="Diguanylate cyclase domain protein"/>
    <property type="match status" value="1"/>
</dbReference>
<dbReference type="SMART" id="SM00065">
    <property type="entry name" value="GAF"/>
    <property type="match status" value="1"/>
</dbReference>
<proteinExistence type="predicted"/>
<accession>A0A0S2KH58</accession>
<evidence type="ECO:0000256" key="1">
    <source>
        <dbReference type="ARBA" id="ARBA00001946"/>
    </source>
</evidence>
<dbReference type="GO" id="GO:1902201">
    <property type="term" value="P:negative regulation of bacterial-type flagellum-dependent cell motility"/>
    <property type="evidence" value="ECO:0007669"/>
    <property type="project" value="TreeGrafter"/>
</dbReference>
<evidence type="ECO:0000256" key="2">
    <source>
        <dbReference type="ARBA" id="ARBA00012528"/>
    </source>
</evidence>
<dbReference type="InterPro" id="IPR003018">
    <property type="entry name" value="GAF"/>
</dbReference>
<dbReference type="GO" id="GO:0043709">
    <property type="term" value="P:cell adhesion involved in single-species biofilm formation"/>
    <property type="evidence" value="ECO:0007669"/>
    <property type="project" value="TreeGrafter"/>
</dbReference>
<dbReference type="PANTHER" id="PTHR45138:SF9">
    <property type="entry name" value="DIGUANYLATE CYCLASE DGCM-RELATED"/>
    <property type="match status" value="1"/>
</dbReference>
<dbReference type="NCBIfam" id="TIGR00254">
    <property type="entry name" value="GGDEF"/>
    <property type="match status" value="1"/>
</dbReference>
<dbReference type="SUPFAM" id="SSF55781">
    <property type="entry name" value="GAF domain-like"/>
    <property type="match status" value="1"/>
</dbReference>
<evidence type="ECO:0000313" key="6">
    <source>
        <dbReference type="Proteomes" id="UP000065641"/>
    </source>
</evidence>
<dbReference type="InterPro" id="IPR000160">
    <property type="entry name" value="GGDEF_dom"/>
</dbReference>
<feature type="domain" description="GGDEF" evidence="4">
    <location>
        <begin position="191"/>
        <end position="328"/>
    </location>
</feature>
<dbReference type="Pfam" id="PF00990">
    <property type="entry name" value="GGDEF"/>
    <property type="match status" value="1"/>
</dbReference>
<dbReference type="Pfam" id="PF01590">
    <property type="entry name" value="GAF"/>
    <property type="match status" value="1"/>
</dbReference>
<dbReference type="InterPro" id="IPR029016">
    <property type="entry name" value="GAF-like_dom_sf"/>
</dbReference>
<dbReference type="PANTHER" id="PTHR45138">
    <property type="entry name" value="REGULATORY COMPONENTS OF SENSORY TRANSDUCTION SYSTEM"/>
    <property type="match status" value="1"/>
</dbReference>
<comment type="catalytic activity">
    <reaction evidence="3">
        <text>2 GTP = 3',3'-c-di-GMP + 2 diphosphate</text>
        <dbReference type="Rhea" id="RHEA:24898"/>
        <dbReference type="ChEBI" id="CHEBI:33019"/>
        <dbReference type="ChEBI" id="CHEBI:37565"/>
        <dbReference type="ChEBI" id="CHEBI:58805"/>
        <dbReference type="EC" id="2.7.7.65"/>
    </reaction>
</comment>
<dbReference type="CDD" id="cd01949">
    <property type="entry name" value="GGDEF"/>
    <property type="match status" value="1"/>
</dbReference>
<gene>
    <name evidence="5" type="ORF">PS2015_2823</name>
</gene>
<dbReference type="GO" id="GO:0052621">
    <property type="term" value="F:diguanylate cyclase activity"/>
    <property type="evidence" value="ECO:0007669"/>
    <property type="project" value="UniProtKB-EC"/>
</dbReference>
<organism evidence="5 6">
    <name type="scientific">Pseudohongiella spirulinae</name>
    <dbReference type="NCBI Taxonomy" id="1249552"/>
    <lineage>
        <taxon>Bacteria</taxon>
        <taxon>Pseudomonadati</taxon>
        <taxon>Pseudomonadota</taxon>
        <taxon>Gammaproteobacteria</taxon>
        <taxon>Pseudomonadales</taxon>
        <taxon>Pseudohongiellaceae</taxon>
        <taxon>Pseudohongiella</taxon>
    </lineage>
</organism>
<dbReference type="InterPro" id="IPR050469">
    <property type="entry name" value="Diguanylate_Cyclase"/>
</dbReference>
<reference evidence="5 6" key="1">
    <citation type="submission" date="2015-11" db="EMBL/GenBank/DDBJ databases">
        <authorList>
            <person name="Zhang Y."/>
            <person name="Guo Z."/>
        </authorList>
    </citation>
    <scope>NUCLEOTIDE SEQUENCE [LARGE SCALE GENOMIC DNA]</scope>
    <source>
        <strain evidence="5 6">KCTC 32221</strain>
    </source>
</reference>
<dbReference type="PROSITE" id="PS50887">
    <property type="entry name" value="GGDEF"/>
    <property type="match status" value="1"/>
</dbReference>
<evidence type="ECO:0000256" key="3">
    <source>
        <dbReference type="ARBA" id="ARBA00034247"/>
    </source>
</evidence>
<dbReference type="InterPro" id="IPR043128">
    <property type="entry name" value="Rev_trsase/Diguanyl_cyclase"/>
</dbReference>
<dbReference type="EC" id="2.7.7.65" evidence="2"/>
<dbReference type="EMBL" id="CP013189">
    <property type="protein sequence ID" value="ALO47454.1"/>
    <property type="molecule type" value="Genomic_DNA"/>
</dbReference>
<dbReference type="Proteomes" id="UP000065641">
    <property type="component" value="Chromosome"/>
</dbReference>
<evidence type="ECO:0000313" key="5">
    <source>
        <dbReference type="EMBL" id="ALO47454.1"/>
    </source>
</evidence>
<dbReference type="SUPFAM" id="SSF55073">
    <property type="entry name" value="Nucleotide cyclase"/>
    <property type="match status" value="1"/>
</dbReference>
<dbReference type="Gene3D" id="3.30.70.270">
    <property type="match status" value="1"/>
</dbReference>
<dbReference type="Gene3D" id="3.30.450.40">
    <property type="match status" value="1"/>
</dbReference>
<sequence>MQSKFPEMEPRILEQWQGITNLVAKLCRVPAALIMRQNDDTMEVVSGSEHPDSPYQVNEKAPLNGDLYCETVIKTQKLLHVPNALKDPVWDHNPDIELGMISYCGVPVNWPDGTPFGTLCILDRVEKHSTDEEKDLLNQFARIIELTLELLVSNRRFENLSLQDGLTGIANRRLFDVVLKREWAQSHRLKLPLSPLMCDIDFFKNYNDSLGHVQGDECLKQVAEALSAVSKRELDLCARYGGEEFAILLPNTEPKQAFELAEQCRRAVAGLQIPHPSSAVCDVVTISIGVCTMTDSGDVSETALIRAADQALYRAKQGGRNRVEICPTVS</sequence>
<dbReference type="SMART" id="SM00267">
    <property type="entry name" value="GGDEF"/>
    <property type="match status" value="1"/>
</dbReference>
<dbReference type="STRING" id="1249552.PS2015_2823"/>
<dbReference type="AlphaFoldDB" id="A0A0S2KH58"/>
<evidence type="ECO:0000259" key="4">
    <source>
        <dbReference type="PROSITE" id="PS50887"/>
    </source>
</evidence>
<dbReference type="GO" id="GO:0005886">
    <property type="term" value="C:plasma membrane"/>
    <property type="evidence" value="ECO:0007669"/>
    <property type="project" value="TreeGrafter"/>
</dbReference>